<dbReference type="Pfam" id="PF11719">
    <property type="entry name" value="Drc1-Sld2"/>
    <property type="match status" value="1"/>
</dbReference>
<evidence type="ECO:0000256" key="3">
    <source>
        <dbReference type="ARBA" id="ARBA00018363"/>
    </source>
</evidence>
<accession>A0A8H4PQI6</accession>
<feature type="compositionally biased region" description="Basic residues" evidence="9">
    <location>
        <begin position="41"/>
        <end position="54"/>
    </location>
</feature>
<gene>
    <name evidence="10" type="ORF">G6O67_004968</name>
</gene>
<comment type="caution">
    <text evidence="10">The sequence shown here is derived from an EMBL/GenBank/DDBJ whole genome shotgun (WGS) entry which is preliminary data.</text>
</comment>
<reference evidence="10 11" key="1">
    <citation type="journal article" date="2020" name="Genome Biol. Evol.">
        <title>A new high-quality draft genome assembly of the Chinese cordyceps Ophiocordyceps sinensis.</title>
        <authorList>
            <person name="Shu R."/>
            <person name="Zhang J."/>
            <person name="Meng Q."/>
            <person name="Zhang H."/>
            <person name="Zhou G."/>
            <person name="Li M."/>
            <person name="Wu P."/>
            <person name="Zhao Y."/>
            <person name="Chen C."/>
            <person name="Qin Q."/>
        </authorList>
    </citation>
    <scope>NUCLEOTIDE SEQUENCE [LARGE SCALE GENOMIC DNA]</scope>
    <source>
        <strain evidence="10 11">IOZ07</strain>
    </source>
</reference>
<comment type="function">
    <text evidence="7 8">Has a role in the initiation of DNA replication. Required at S-phase checkpoint.</text>
</comment>
<dbReference type="InterPro" id="IPR021110">
    <property type="entry name" value="DNA_rep_checkpnt_protein"/>
</dbReference>
<comment type="similarity">
    <text evidence="2 8">Belongs to the SLD2 family.</text>
</comment>
<dbReference type="AlphaFoldDB" id="A0A8H4PQI6"/>
<evidence type="ECO:0000256" key="2">
    <source>
        <dbReference type="ARBA" id="ARBA00007276"/>
    </source>
</evidence>
<evidence type="ECO:0000256" key="7">
    <source>
        <dbReference type="ARBA" id="ARBA00025253"/>
    </source>
</evidence>
<dbReference type="GO" id="GO:1902977">
    <property type="term" value="P:mitotic DNA replication preinitiation complex assembly"/>
    <property type="evidence" value="ECO:0007669"/>
    <property type="project" value="TreeGrafter"/>
</dbReference>
<evidence type="ECO:0000256" key="4">
    <source>
        <dbReference type="ARBA" id="ARBA00022705"/>
    </source>
</evidence>
<keyword evidence="4 8" id="KW-0235">DNA replication</keyword>
<dbReference type="GO" id="GO:0000727">
    <property type="term" value="P:double-strand break repair via break-induced replication"/>
    <property type="evidence" value="ECO:0007669"/>
    <property type="project" value="TreeGrafter"/>
</dbReference>
<evidence type="ECO:0000313" key="11">
    <source>
        <dbReference type="Proteomes" id="UP000557566"/>
    </source>
</evidence>
<evidence type="ECO:0000256" key="6">
    <source>
        <dbReference type="ARBA" id="ARBA00023306"/>
    </source>
</evidence>
<evidence type="ECO:0000256" key="1">
    <source>
        <dbReference type="ARBA" id="ARBA00004123"/>
    </source>
</evidence>
<evidence type="ECO:0000256" key="8">
    <source>
        <dbReference type="RuleBase" id="RU367067"/>
    </source>
</evidence>
<feature type="compositionally biased region" description="Basic and acidic residues" evidence="9">
    <location>
        <begin position="62"/>
        <end position="72"/>
    </location>
</feature>
<feature type="region of interest" description="Disordered" evidence="9">
    <location>
        <begin position="1"/>
        <end position="103"/>
    </location>
</feature>
<dbReference type="GO" id="GO:0006270">
    <property type="term" value="P:DNA replication initiation"/>
    <property type="evidence" value="ECO:0007669"/>
    <property type="project" value="UniProtKB-UniRule"/>
</dbReference>
<dbReference type="GO" id="GO:0003688">
    <property type="term" value="F:DNA replication origin binding"/>
    <property type="evidence" value="ECO:0007669"/>
    <property type="project" value="TreeGrafter"/>
</dbReference>
<dbReference type="PANTHER" id="PTHR28124">
    <property type="entry name" value="DNA REPLICATION REGULATOR SLD2"/>
    <property type="match status" value="1"/>
</dbReference>
<keyword evidence="6 8" id="KW-0131">Cell cycle</keyword>
<sequence length="156" mass="17659">MSTDTDSQPRRLPLGGFDNEGTYDSPEEDKSHRRGNPLAVFKKKAPKRTTRRVNIKPTWNKRPLDMAESSREADEDGASTRPSVQAAEAQQVLDDEDFQDANPKKRLKVKATKEGTVRKAVRKVNELSHANFQRLKLHNSGAKGGPGHNSRFRRRR</sequence>
<protein>
    <recommendedName>
        <fullName evidence="3 8">DNA replication regulator SLD2</fullName>
    </recommendedName>
</protein>
<evidence type="ECO:0000256" key="5">
    <source>
        <dbReference type="ARBA" id="ARBA00023242"/>
    </source>
</evidence>
<dbReference type="Proteomes" id="UP000557566">
    <property type="component" value="Unassembled WGS sequence"/>
</dbReference>
<dbReference type="InterPro" id="IPR040203">
    <property type="entry name" value="Sld2"/>
</dbReference>
<dbReference type="EMBL" id="JAAVMX010000005">
    <property type="protein sequence ID" value="KAF4508615.1"/>
    <property type="molecule type" value="Genomic_DNA"/>
</dbReference>
<organism evidence="10 11">
    <name type="scientific">Ophiocordyceps sinensis</name>
    <dbReference type="NCBI Taxonomy" id="72228"/>
    <lineage>
        <taxon>Eukaryota</taxon>
        <taxon>Fungi</taxon>
        <taxon>Dikarya</taxon>
        <taxon>Ascomycota</taxon>
        <taxon>Pezizomycotina</taxon>
        <taxon>Sordariomycetes</taxon>
        <taxon>Hypocreomycetidae</taxon>
        <taxon>Hypocreales</taxon>
        <taxon>Ophiocordycipitaceae</taxon>
        <taxon>Ophiocordyceps</taxon>
    </lineage>
</organism>
<dbReference type="OrthoDB" id="8775810at2759"/>
<dbReference type="GO" id="GO:0003697">
    <property type="term" value="F:single-stranded DNA binding"/>
    <property type="evidence" value="ECO:0007669"/>
    <property type="project" value="TreeGrafter"/>
</dbReference>
<name>A0A8H4PQI6_9HYPO</name>
<feature type="region of interest" description="Disordered" evidence="9">
    <location>
        <begin position="131"/>
        <end position="156"/>
    </location>
</feature>
<proteinExistence type="inferred from homology"/>
<dbReference type="PANTHER" id="PTHR28124:SF1">
    <property type="entry name" value="DNA REPLICATION REGULATOR SLD2"/>
    <property type="match status" value="1"/>
</dbReference>
<keyword evidence="5 8" id="KW-0539">Nucleus</keyword>
<dbReference type="GO" id="GO:0031261">
    <property type="term" value="C:DNA replication preinitiation complex"/>
    <property type="evidence" value="ECO:0007669"/>
    <property type="project" value="TreeGrafter"/>
</dbReference>
<evidence type="ECO:0000313" key="10">
    <source>
        <dbReference type="EMBL" id="KAF4508615.1"/>
    </source>
</evidence>
<comment type="subcellular location">
    <subcellularLocation>
        <location evidence="1 8">Nucleus</location>
    </subcellularLocation>
</comment>
<keyword evidence="11" id="KW-1185">Reference proteome</keyword>
<evidence type="ECO:0000256" key="9">
    <source>
        <dbReference type="SAM" id="MobiDB-lite"/>
    </source>
</evidence>